<reference evidence="1" key="1">
    <citation type="submission" date="2018-02" db="EMBL/GenBank/DDBJ databases">
        <title>Rhizophora mucronata_Transcriptome.</title>
        <authorList>
            <person name="Meera S.P."/>
            <person name="Sreeshan A."/>
            <person name="Augustine A."/>
        </authorList>
    </citation>
    <scope>NUCLEOTIDE SEQUENCE</scope>
    <source>
        <tissue evidence="1">Leaf</tissue>
    </source>
</reference>
<dbReference type="EMBL" id="GGEC01047041">
    <property type="protein sequence ID" value="MBX27525.1"/>
    <property type="molecule type" value="Transcribed_RNA"/>
</dbReference>
<keyword evidence="1" id="KW-0418">Kinase</keyword>
<sequence length="62" mass="7387">MTWLDNKISHQRTLKFRGLSLTKYLVPYFQVPMQNKIGMQIFNSQQQLCKPLAELLHNFFNS</sequence>
<proteinExistence type="predicted"/>
<dbReference type="AlphaFoldDB" id="A0A2P2MBB3"/>
<evidence type="ECO:0000313" key="1">
    <source>
        <dbReference type="EMBL" id="MBX27525.1"/>
    </source>
</evidence>
<name>A0A2P2MBB3_RHIMU</name>
<dbReference type="GO" id="GO:0016301">
    <property type="term" value="F:kinase activity"/>
    <property type="evidence" value="ECO:0007669"/>
    <property type="project" value="UniProtKB-KW"/>
</dbReference>
<organism evidence="1">
    <name type="scientific">Rhizophora mucronata</name>
    <name type="common">Asiatic mangrove</name>
    <dbReference type="NCBI Taxonomy" id="61149"/>
    <lineage>
        <taxon>Eukaryota</taxon>
        <taxon>Viridiplantae</taxon>
        <taxon>Streptophyta</taxon>
        <taxon>Embryophyta</taxon>
        <taxon>Tracheophyta</taxon>
        <taxon>Spermatophyta</taxon>
        <taxon>Magnoliopsida</taxon>
        <taxon>eudicotyledons</taxon>
        <taxon>Gunneridae</taxon>
        <taxon>Pentapetalae</taxon>
        <taxon>rosids</taxon>
        <taxon>fabids</taxon>
        <taxon>Malpighiales</taxon>
        <taxon>Rhizophoraceae</taxon>
        <taxon>Rhizophora</taxon>
    </lineage>
</organism>
<keyword evidence="1" id="KW-0808">Transferase</keyword>
<accession>A0A2P2MBB3</accession>
<protein>
    <submittedName>
        <fullName evidence="1">Serine/threonine-protein kinase Nek1 isoform X1</fullName>
    </submittedName>
</protein>